<dbReference type="EMBL" id="BARV01045262">
    <property type="protein sequence ID" value="GAI67131.1"/>
    <property type="molecule type" value="Genomic_DNA"/>
</dbReference>
<feature type="non-terminal residue" evidence="1">
    <location>
        <position position="1"/>
    </location>
</feature>
<evidence type="ECO:0000313" key="1">
    <source>
        <dbReference type="EMBL" id="GAI67131.1"/>
    </source>
</evidence>
<protein>
    <submittedName>
        <fullName evidence="1">Uncharacterized protein</fullName>
    </submittedName>
</protein>
<accession>X1RJL0</accession>
<gene>
    <name evidence="1" type="ORF">S06H3_66426</name>
</gene>
<reference evidence="1" key="1">
    <citation type="journal article" date="2014" name="Front. Microbiol.">
        <title>High frequency of phylogenetically diverse reductive dehalogenase-homologous genes in deep subseafloor sedimentary metagenomes.</title>
        <authorList>
            <person name="Kawai M."/>
            <person name="Futagami T."/>
            <person name="Toyoda A."/>
            <person name="Takaki Y."/>
            <person name="Nishi S."/>
            <person name="Hori S."/>
            <person name="Arai W."/>
            <person name="Tsubouchi T."/>
            <person name="Morono Y."/>
            <person name="Uchiyama I."/>
            <person name="Ito T."/>
            <person name="Fujiyama A."/>
            <person name="Inagaki F."/>
            <person name="Takami H."/>
        </authorList>
    </citation>
    <scope>NUCLEOTIDE SEQUENCE</scope>
    <source>
        <strain evidence="1">Expedition CK06-06</strain>
    </source>
</reference>
<proteinExistence type="predicted"/>
<dbReference type="AlphaFoldDB" id="X1RJL0"/>
<name>X1RJL0_9ZZZZ</name>
<sequence>SLQMAFTKDFSDPLSMVIGGPAPGAFSFQDTRFP</sequence>
<organism evidence="1">
    <name type="scientific">marine sediment metagenome</name>
    <dbReference type="NCBI Taxonomy" id="412755"/>
    <lineage>
        <taxon>unclassified sequences</taxon>
        <taxon>metagenomes</taxon>
        <taxon>ecological metagenomes</taxon>
    </lineage>
</organism>
<comment type="caution">
    <text evidence="1">The sequence shown here is derived from an EMBL/GenBank/DDBJ whole genome shotgun (WGS) entry which is preliminary data.</text>
</comment>